<name>A0A918BDQ2_9ACTN</name>
<dbReference type="EMBL" id="BMQK01000006">
    <property type="protein sequence ID" value="GGQ61052.1"/>
    <property type="molecule type" value="Genomic_DNA"/>
</dbReference>
<dbReference type="AlphaFoldDB" id="A0A918BDQ2"/>
<proteinExistence type="predicted"/>
<organism evidence="2 3">
    <name type="scientific">Streptomyces ruber</name>
    <dbReference type="NCBI Taxonomy" id="83378"/>
    <lineage>
        <taxon>Bacteria</taxon>
        <taxon>Bacillati</taxon>
        <taxon>Actinomycetota</taxon>
        <taxon>Actinomycetes</taxon>
        <taxon>Kitasatosporales</taxon>
        <taxon>Streptomycetaceae</taxon>
        <taxon>Streptomyces</taxon>
    </lineage>
</organism>
<reference evidence="2" key="1">
    <citation type="journal article" date="2014" name="Int. J. Syst. Evol. Microbiol.">
        <title>Complete genome sequence of Corynebacterium casei LMG S-19264T (=DSM 44701T), isolated from a smear-ripened cheese.</title>
        <authorList>
            <consortium name="US DOE Joint Genome Institute (JGI-PGF)"/>
            <person name="Walter F."/>
            <person name="Albersmeier A."/>
            <person name="Kalinowski J."/>
            <person name="Ruckert C."/>
        </authorList>
    </citation>
    <scope>NUCLEOTIDE SEQUENCE</scope>
    <source>
        <strain evidence="2">JCM 3131</strain>
    </source>
</reference>
<comment type="caution">
    <text evidence="2">The sequence shown here is derived from an EMBL/GenBank/DDBJ whole genome shotgun (WGS) entry which is preliminary data.</text>
</comment>
<dbReference type="RefSeq" id="WP_189217662.1">
    <property type="nucleotide sequence ID" value="NZ_BMQK01000006.1"/>
</dbReference>
<keyword evidence="3" id="KW-1185">Reference proteome</keyword>
<evidence type="ECO:0000313" key="3">
    <source>
        <dbReference type="Proteomes" id="UP000620156"/>
    </source>
</evidence>
<gene>
    <name evidence="2" type="ORF">GCM10010145_34000</name>
</gene>
<sequence>MSQRRIGTFLATAGALLTLVGAALYVLPGPGAPVLVTGLAALITGLVINTAGRRR</sequence>
<keyword evidence="1" id="KW-0812">Transmembrane</keyword>
<evidence type="ECO:0000313" key="2">
    <source>
        <dbReference type="EMBL" id="GGQ61052.1"/>
    </source>
</evidence>
<protein>
    <submittedName>
        <fullName evidence="2">Uncharacterized protein</fullName>
    </submittedName>
</protein>
<accession>A0A918BDQ2</accession>
<reference evidence="2" key="2">
    <citation type="submission" date="2020-09" db="EMBL/GenBank/DDBJ databases">
        <authorList>
            <person name="Sun Q."/>
            <person name="Ohkuma M."/>
        </authorList>
    </citation>
    <scope>NUCLEOTIDE SEQUENCE</scope>
    <source>
        <strain evidence="2">JCM 3131</strain>
    </source>
</reference>
<feature type="transmembrane region" description="Helical" evidence="1">
    <location>
        <begin position="32"/>
        <end position="52"/>
    </location>
</feature>
<dbReference type="Proteomes" id="UP000620156">
    <property type="component" value="Unassembled WGS sequence"/>
</dbReference>
<evidence type="ECO:0000256" key="1">
    <source>
        <dbReference type="SAM" id="Phobius"/>
    </source>
</evidence>
<keyword evidence="1" id="KW-0472">Membrane</keyword>
<keyword evidence="1" id="KW-1133">Transmembrane helix</keyword>